<keyword evidence="2" id="KW-0946">Virion</keyword>
<proteinExistence type="predicted"/>
<accession>A0A3D8GTL0</accession>
<comment type="caution">
    <text evidence="2">The sequence shown here is derived from an EMBL/GenBank/DDBJ whole genome shotgun (WGS) entry which is preliminary data.</text>
</comment>
<feature type="region of interest" description="Disordered" evidence="1">
    <location>
        <begin position="1"/>
        <end position="21"/>
    </location>
</feature>
<dbReference type="RefSeq" id="WP_115451459.1">
    <property type="nucleotide sequence ID" value="NZ_QNQT01000002.1"/>
</dbReference>
<evidence type="ECO:0000256" key="1">
    <source>
        <dbReference type="SAM" id="MobiDB-lite"/>
    </source>
</evidence>
<evidence type="ECO:0000313" key="2">
    <source>
        <dbReference type="EMBL" id="RDU37788.1"/>
    </source>
</evidence>
<dbReference type="OrthoDB" id="1647790at2"/>
<evidence type="ECO:0000313" key="3">
    <source>
        <dbReference type="Proteomes" id="UP000257144"/>
    </source>
</evidence>
<dbReference type="AlphaFoldDB" id="A0A3D8GTL0"/>
<gene>
    <name evidence="2" type="ORF">DRW41_08175</name>
</gene>
<dbReference type="Pfam" id="PF07875">
    <property type="entry name" value="Coat_F"/>
    <property type="match status" value="1"/>
</dbReference>
<feature type="compositionally biased region" description="Polar residues" evidence="1">
    <location>
        <begin position="1"/>
        <end position="19"/>
    </location>
</feature>
<name>A0A3D8GTL0_9BACI</name>
<keyword evidence="2" id="KW-0167">Capsid protein</keyword>
<protein>
    <submittedName>
        <fullName evidence="2">Spore coat protein</fullName>
    </submittedName>
</protein>
<sequence length="110" mass="12848">MSNNSISNQPTQVEKNPSMNDRDFINDLLATEKYMTHGYDVFLNEASHMGLYKDVLDMYTETQNLQRHLYNLMFQEGWYKVEPAQAQSLQKKAQQFSGYRDQLPYGGNVQ</sequence>
<dbReference type="Proteomes" id="UP000257144">
    <property type="component" value="Unassembled WGS sequence"/>
</dbReference>
<keyword evidence="3" id="KW-1185">Reference proteome</keyword>
<reference evidence="2 3" key="1">
    <citation type="submission" date="2018-07" db="EMBL/GenBank/DDBJ databases">
        <title>Bacillus sp. YLB-04 draft genome sequence.</title>
        <authorList>
            <person name="Yu L."/>
            <person name="Tang X."/>
        </authorList>
    </citation>
    <scope>NUCLEOTIDE SEQUENCE [LARGE SCALE GENOMIC DNA]</scope>
    <source>
        <strain evidence="2 3">YLB-04</strain>
    </source>
</reference>
<organism evidence="2 3">
    <name type="scientific">Neobacillus piezotolerans</name>
    <dbReference type="NCBI Taxonomy" id="2259171"/>
    <lineage>
        <taxon>Bacteria</taxon>
        <taxon>Bacillati</taxon>
        <taxon>Bacillota</taxon>
        <taxon>Bacilli</taxon>
        <taxon>Bacillales</taxon>
        <taxon>Bacillaceae</taxon>
        <taxon>Neobacillus</taxon>
    </lineage>
</organism>
<dbReference type="InterPro" id="IPR012851">
    <property type="entry name" value="Spore_coat_CotF-like"/>
</dbReference>
<dbReference type="EMBL" id="QNQT01000002">
    <property type="protein sequence ID" value="RDU37788.1"/>
    <property type="molecule type" value="Genomic_DNA"/>
</dbReference>